<organism evidence="1 2">
    <name type="scientific">Gleimia europaea ACS-120-V-Col10b</name>
    <dbReference type="NCBI Taxonomy" id="883069"/>
    <lineage>
        <taxon>Bacteria</taxon>
        <taxon>Bacillati</taxon>
        <taxon>Actinomycetota</taxon>
        <taxon>Actinomycetes</taxon>
        <taxon>Actinomycetales</taxon>
        <taxon>Actinomycetaceae</taxon>
        <taxon>Gleimia</taxon>
    </lineage>
</organism>
<evidence type="ECO:0000313" key="2">
    <source>
        <dbReference type="Proteomes" id="UP000014387"/>
    </source>
</evidence>
<name>A0A9W5RDT8_9ACTO</name>
<evidence type="ECO:0000313" key="1">
    <source>
        <dbReference type="EMBL" id="EPD30527.1"/>
    </source>
</evidence>
<dbReference type="AlphaFoldDB" id="A0A9W5RDT8"/>
<sequence length="67" mass="7545">MQMFSIYDMHTSRQARNLSEMNIAEAVRPWFKDVDSMQVSRAIDALAVPATRKQAADYLGISLVQVA</sequence>
<comment type="caution">
    <text evidence="1">The sequence shown here is derived from an EMBL/GenBank/DDBJ whole genome shotgun (WGS) entry which is preliminary data.</text>
</comment>
<keyword evidence="2" id="KW-1185">Reference proteome</keyword>
<proteinExistence type="predicted"/>
<accession>A0A9W5RDT8</accession>
<gene>
    <name evidence="1" type="ORF">HMPREF9238_00272</name>
</gene>
<protein>
    <submittedName>
        <fullName evidence="1">Uncharacterized protein</fullName>
    </submittedName>
</protein>
<dbReference type="EMBL" id="AGWN01000001">
    <property type="protein sequence ID" value="EPD30527.1"/>
    <property type="molecule type" value="Genomic_DNA"/>
</dbReference>
<dbReference type="Proteomes" id="UP000014387">
    <property type="component" value="Unassembled WGS sequence"/>
</dbReference>
<reference evidence="1 2" key="1">
    <citation type="submission" date="2013-05" db="EMBL/GenBank/DDBJ databases">
        <title>The Genome Sequence of Actinomyces europaeus ACS-120-V-COL10B.</title>
        <authorList>
            <consortium name="The Broad Institute Genomics Platform"/>
            <person name="Earl A."/>
            <person name="Ward D."/>
            <person name="Feldgarden M."/>
            <person name="Gevers D."/>
            <person name="Saerens B."/>
            <person name="Vaneechoutte M."/>
            <person name="Walker B."/>
            <person name="Young S."/>
            <person name="Zeng Q."/>
            <person name="Gargeya S."/>
            <person name="Fitzgerald M."/>
            <person name="Haas B."/>
            <person name="Abouelleil A."/>
            <person name="Allen A.W."/>
            <person name="Alvarado L."/>
            <person name="Arachchi H.M."/>
            <person name="Berlin A.M."/>
            <person name="Chapman S.B."/>
            <person name="Gainer-Dewar J."/>
            <person name="Goldberg J."/>
            <person name="Griggs A."/>
            <person name="Gujja S."/>
            <person name="Hansen M."/>
            <person name="Howarth C."/>
            <person name="Imamovic A."/>
            <person name="Ireland A."/>
            <person name="Larimer J."/>
            <person name="McCowan C."/>
            <person name="Murphy C."/>
            <person name="Pearson M."/>
            <person name="Poon T.W."/>
            <person name="Priest M."/>
            <person name="Roberts A."/>
            <person name="Saif S."/>
            <person name="Shea T."/>
            <person name="Sisk P."/>
            <person name="Sykes S."/>
            <person name="Wortman J."/>
            <person name="Nusbaum C."/>
            <person name="Birren B."/>
        </authorList>
    </citation>
    <scope>NUCLEOTIDE SEQUENCE [LARGE SCALE GENOMIC DNA]</scope>
    <source>
        <strain evidence="1 2">ACS-120-V-Col10b</strain>
    </source>
</reference>
<dbReference type="RefSeq" id="WP_016443639.1">
    <property type="nucleotide sequence ID" value="NZ_KE150266.1"/>
</dbReference>